<dbReference type="AlphaFoldDB" id="A0A6A7K5H1"/>
<sequence>MSIKVPITEEDKNKSYFKYYEMEMATPPAEKYEEISKGPIAQSEALLIQDRNDLFKPGYLDCEFGYTIMEDGTGYVANHTFMPGVTGEMLQWWFAWHPLDPLRYAIWDNEDHFGIEISDEVRKKIMNPNIPLKEKSWGVTHVVQESTGGPSTQIEIMFQYPKDLGYDQEQIGTDACSFMVCANGLSLMPDGKKSAAVMTHMARDIEGGVELRSRFWMGYHIIHGQPVKLIPDGFRLPKFIPQELIGHNVKEYTNLASILPKVYAEEKNKW</sequence>
<evidence type="ECO:0000256" key="4">
    <source>
        <dbReference type="ARBA" id="ARBA00022833"/>
    </source>
</evidence>
<evidence type="ECO:0000313" key="8">
    <source>
        <dbReference type="Proteomes" id="UP000440004"/>
    </source>
</evidence>
<evidence type="ECO:0000256" key="3">
    <source>
        <dbReference type="ARBA" id="ARBA00022801"/>
    </source>
</evidence>
<dbReference type="Proteomes" id="UP000440004">
    <property type="component" value="Unassembled WGS sequence"/>
</dbReference>
<dbReference type="RefSeq" id="WP_152801481.1">
    <property type="nucleotide sequence ID" value="NZ_WHNX01000003.1"/>
</dbReference>
<comment type="similarity">
    <text evidence="5">Belongs to the DAPG/phloretin hydrolase family.</text>
</comment>
<keyword evidence="8" id="KW-1185">Reference proteome</keyword>
<evidence type="ECO:0000313" key="7">
    <source>
        <dbReference type="EMBL" id="MPW24729.1"/>
    </source>
</evidence>
<keyword evidence="2" id="KW-0479">Metal-binding</keyword>
<feature type="domain" description="DAPG hydrolase PhiG" evidence="6">
    <location>
        <begin position="48"/>
        <end position="264"/>
    </location>
</feature>
<comment type="cofactor">
    <cofactor evidence="1">
        <name>Zn(2+)</name>
        <dbReference type="ChEBI" id="CHEBI:29105"/>
    </cofactor>
</comment>
<keyword evidence="4" id="KW-0862">Zinc</keyword>
<name>A0A6A7K5H1_9FIRM</name>
<evidence type="ECO:0000256" key="5">
    <source>
        <dbReference type="ARBA" id="ARBA00023459"/>
    </source>
</evidence>
<evidence type="ECO:0000256" key="2">
    <source>
        <dbReference type="ARBA" id="ARBA00022723"/>
    </source>
</evidence>
<reference evidence="7 8" key="1">
    <citation type="submission" date="2019-10" db="EMBL/GenBank/DDBJ databases">
        <title>Alkalibaculum tamaniensis sp.nov., a new alkaliphilic acetogen, isolated on methoxylated aromatics from a mud volcano.</title>
        <authorList>
            <person name="Khomyakova M.A."/>
            <person name="Merkel A.Y."/>
            <person name="Bonch-Osmolovskaya E.A."/>
            <person name="Slobodkin A.I."/>
        </authorList>
    </citation>
    <scope>NUCLEOTIDE SEQUENCE [LARGE SCALE GENOMIC DNA]</scope>
    <source>
        <strain evidence="7 8">M08DMB</strain>
    </source>
</reference>
<comment type="caution">
    <text evidence="7">The sequence shown here is derived from an EMBL/GenBank/DDBJ whole genome shotgun (WGS) entry which is preliminary data.</text>
</comment>
<dbReference type="InterPro" id="IPR041526">
    <property type="entry name" value="DAPG_hydrolase"/>
</dbReference>
<gene>
    <name evidence="7" type="ORF">GC105_02855</name>
</gene>
<accession>A0A6A7K5H1</accession>
<dbReference type="GO" id="GO:0016787">
    <property type="term" value="F:hydrolase activity"/>
    <property type="evidence" value="ECO:0007669"/>
    <property type="project" value="UniProtKB-KW"/>
</dbReference>
<evidence type="ECO:0000256" key="1">
    <source>
        <dbReference type="ARBA" id="ARBA00001947"/>
    </source>
</evidence>
<evidence type="ECO:0000259" key="6">
    <source>
        <dbReference type="Pfam" id="PF18089"/>
    </source>
</evidence>
<keyword evidence="3 7" id="KW-0378">Hydrolase</keyword>
<dbReference type="EMBL" id="WHNX01000003">
    <property type="protein sequence ID" value="MPW24729.1"/>
    <property type="molecule type" value="Genomic_DNA"/>
</dbReference>
<dbReference type="GO" id="GO:0046872">
    <property type="term" value="F:metal ion binding"/>
    <property type="evidence" value="ECO:0007669"/>
    <property type="project" value="UniProtKB-KW"/>
</dbReference>
<protein>
    <submittedName>
        <fullName evidence="7">Phloretin hydrolase</fullName>
    </submittedName>
</protein>
<organism evidence="7 8">
    <name type="scientific">Alkalibaculum sporogenes</name>
    <dbReference type="NCBI Taxonomy" id="2655001"/>
    <lineage>
        <taxon>Bacteria</taxon>
        <taxon>Bacillati</taxon>
        <taxon>Bacillota</taxon>
        <taxon>Clostridia</taxon>
        <taxon>Eubacteriales</taxon>
        <taxon>Eubacteriaceae</taxon>
        <taxon>Alkalibaculum</taxon>
    </lineage>
</organism>
<dbReference type="Pfam" id="PF18089">
    <property type="entry name" value="DAPG_hydrolase"/>
    <property type="match status" value="1"/>
</dbReference>
<proteinExistence type="inferred from homology"/>